<dbReference type="InterPro" id="IPR027417">
    <property type="entry name" value="P-loop_NTPase"/>
</dbReference>
<dbReference type="SUPFAM" id="SSF52540">
    <property type="entry name" value="P-loop containing nucleoside triphosphate hydrolases"/>
    <property type="match status" value="1"/>
</dbReference>
<feature type="domain" description="HTH luxR-type" evidence="2">
    <location>
        <begin position="1"/>
        <end position="65"/>
    </location>
</feature>
<evidence type="ECO:0000313" key="3">
    <source>
        <dbReference type="EMBL" id="WNM38065.1"/>
    </source>
</evidence>
<dbReference type="InterPro" id="IPR016032">
    <property type="entry name" value="Sig_transdc_resp-reg_C-effctor"/>
</dbReference>
<evidence type="ECO:0000259" key="2">
    <source>
        <dbReference type="PROSITE" id="PS50043"/>
    </source>
</evidence>
<dbReference type="SMART" id="SM00421">
    <property type="entry name" value="HTH_LUXR"/>
    <property type="match status" value="1"/>
</dbReference>
<protein>
    <submittedName>
        <fullName evidence="3">LuxR C-terminal-related transcriptional regulator</fullName>
    </submittedName>
</protein>
<proteinExistence type="predicted"/>
<organism evidence="3 4">
    <name type="scientific">Micromonospora halotolerans</name>
    <dbReference type="NCBI Taxonomy" id="709879"/>
    <lineage>
        <taxon>Bacteria</taxon>
        <taxon>Bacillati</taxon>
        <taxon>Actinomycetota</taxon>
        <taxon>Actinomycetes</taxon>
        <taxon>Micromonosporales</taxon>
        <taxon>Micromonosporaceae</taxon>
        <taxon>Micromonospora</taxon>
    </lineage>
</organism>
<feature type="region of interest" description="Disordered" evidence="1">
    <location>
        <begin position="62"/>
        <end position="81"/>
    </location>
</feature>
<evidence type="ECO:0000256" key="1">
    <source>
        <dbReference type="SAM" id="MobiDB-lite"/>
    </source>
</evidence>
<dbReference type="Gene3D" id="3.40.50.300">
    <property type="entry name" value="P-loop containing nucleotide triphosphate hydrolases"/>
    <property type="match status" value="1"/>
</dbReference>
<evidence type="ECO:0000313" key="4">
    <source>
        <dbReference type="Proteomes" id="UP001303001"/>
    </source>
</evidence>
<dbReference type="Gene3D" id="1.10.10.10">
    <property type="entry name" value="Winged helix-like DNA-binding domain superfamily/Winged helix DNA-binding domain"/>
    <property type="match status" value="1"/>
</dbReference>
<dbReference type="PROSITE" id="PS50043">
    <property type="entry name" value="HTH_LUXR_2"/>
    <property type="match status" value="1"/>
</dbReference>
<name>A0ABY9ZSS0_9ACTN</name>
<dbReference type="PRINTS" id="PR00038">
    <property type="entry name" value="HTHLUXR"/>
</dbReference>
<dbReference type="Proteomes" id="UP001303001">
    <property type="component" value="Chromosome"/>
</dbReference>
<gene>
    <name evidence="3" type="ORF">RMN56_23395</name>
</gene>
<reference evidence="3 4" key="1">
    <citation type="submission" date="2023-09" db="EMBL/GenBank/DDBJ databases">
        <title>Micromonospora halotolerans DSM 45598 genome sequence.</title>
        <authorList>
            <person name="Mo P."/>
        </authorList>
    </citation>
    <scope>NUCLEOTIDE SEQUENCE [LARGE SCALE GENOMIC DNA]</scope>
    <source>
        <strain evidence="3 4">DSM 45598</strain>
    </source>
</reference>
<sequence length="930" mass="97579">MTATGEVSAREAEVLALVGEHLSNAEIGARLFISVRTVESHVSSLLRKLALPDRRALAQRASELGRADRSHPAPALPTPLTSFVGRARERAELAEIVKTHRQVTAVGPGGVGKTRLALTLAAEAADEYADGVWFVDLVPVTDPGATVVAAAVAAALGLGEQPGTAIDESVVAALADRHALLVLDNCEQVRDGVAPFVERLLAACPRVTVLATSRARLMVPFERVYPVPPLSLAGDGESDAVALFLERAAAVGRPPDPALRDHVAAVCARLDGVALAIELAAARWSTLGLDGLTAGLSDQLRMLAGGSRADDRHRSVRAALDWSHALLEPADRALLRRVSVFVAPFTVAAAAEVAGSDVGMVADGLARLAEQSLLVVTASLGGTEYRALETIRQYGTERLTEAGELDDARARHLRWCLAEAAGLAVVGADWRARFDAVADDLRSALAWAADRPGQRTDAYRLARRLAELTFTRNLVGESQLRFAQAAALADDPADTASMLREAAAVAGCRMRGDDMYRFQRAAADAARRAGDTAGAAVDLATAATNAYRFWSKFARLTPEAEAVALIAEARELAGDDPAAAAALALAEAGVLTDAFGAAQGPAENAVPETVARAERAVELAHRTGDPLAESAALDALTGARSWAGDAFAAAATARRRITLLSAAPDTPAGTHELIDALGMATEAGLGAGDLPGARRWGRQLADHPLLAEVGHRATSWLLVAGAFAGNVDEVLTGSARFLEAWQRAGSPARSVLGPAVAGVAMIHGLRDDHDTRREWDAVLRRLGTPPEHVYGYGAVFDAMLMLHQGRAGEAWERLAPEPADVWKWVTWIWLHWYVALRAEASVLAGNPDAADRLAEARAVVAGNPVAAAIVERAAALFDDDRRRLLATAAAFDASGCRYQAARTLVLAGGDHAVRGSAALAGLGLAPMAPR</sequence>
<dbReference type="CDD" id="cd06170">
    <property type="entry name" value="LuxR_C_like"/>
    <property type="match status" value="1"/>
</dbReference>
<dbReference type="PANTHER" id="PTHR47691:SF3">
    <property type="entry name" value="HTH-TYPE TRANSCRIPTIONAL REGULATOR RV0890C-RELATED"/>
    <property type="match status" value="1"/>
</dbReference>
<dbReference type="EMBL" id="CP134876">
    <property type="protein sequence ID" value="WNM38065.1"/>
    <property type="molecule type" value="Genomic_DNA"/>
</dbReference>
<dbReference type="SUPFAM" id="SSF46894">
    <property type="entry name" value="C-terminal effector domain of the bipartite response regulators"/>
    <property type="match status" value="1"/>
</dbReference>
<dbReference type="InterPro" id="IPR058852">
    <property type="entry name" value="HTH_77"/>
</dbReference>
<dbReference type="Pfam" id="PF25872">
    <property type="entry name" value="HTH_77"/>
    <property type="match status" value="1"/>
</dbReference>
<dbReference type="RefSeq" id="WP_313719682.1">
    <property type="nucleotide sequence ID" value="NZ_CP134876.1"/>
</dbReference>
<dbReference type="InterPro" id="IPR036388">
    <property type="entry name" value="WH-like_DNA-bd_sf"/>
</dbReference>
<dbReference type="InterPro" id="IPR000792">
    <property type="entry name" value="Tscrpt_reg_LuxR_C"/>
</dbReference>
<keyword evidence="4" id="KW-1185">Reference proteome</keyword>
<dbReference type="Pfam" id="PF00196">
    <property type="entry name" value="GerE"/>
    <property type="match status" value="1"/>
</dbReference>
<dbReference type="PANTHER" id="PTHR47691">
    <property type="entry name" value="REGULATOR-RELATED"/>
    <property type="match status" value="1"/>
</dbReference>
<accession>A0ABY9ZSS0</accession>